<protein>
    <recommendedName>
        <fullName evidence="4">DUF2569 domain-containing protein</fullName>
    </recommendedName>
</protein>
<dbReference type="GeneID" id="83062106"/>
<accession>A0AAU9ABG4</accession>
<feature type="transmembrane region" description="Helical" evidence="1">
    <location>
        <begin position="119"/>
        <end position="137"/>
    </location>
</feature>
<evidence type="ECO:0000313" key="3">
    <source>
        <dbReference type="Proteomes" id="UP000218824"/>
    </source>
</evidence>
<dbReference type="KEGG" id="lem:LEN_0167"/>
<evidence type="ECO:0000313" key="2">
    <source>
        <dbReference type="EMBL" id="BAV95654.1"/>
    </source>
</evidence>
<name>A0AAU9ABG4_LYSEN</name>
<dbReference type="AlphaFoldDB" id="A0AAU9ABG4"/>
<keyword evidence="1" id="KW-1133">Transmembrane helix</keyword>
<feature type="transmembrane region" description="Helical" evidence="1">
    <location>
        <begin position="86"/>
        <end position="107"/>
    </location>
</feature>
<dbReference type="Proteomes" id="UP000218824">
    <property type="component" value="Chromosome"/>
</dbReference>
<feature type="transmembrane region" description="Helical" evidence="1">
    <location>
        <begin position="143"/>
        <end position="167"/>
    </location>
</feature>
<keyword evidence="1" id="KW-0472">Membrane</keyword>
<dbReference type="Pfam" id="PF10754">
    <property type="entry name" value="DUF2569"/>
    <property type="match status" value="1"/>
</dbReference>
<evidence type="ECO:0000256" key="1">
    <source>
        <dbReference type="SAM" id="Phobius"/>
    </source>
</evidence>
<gene>
    <name evidence="2" type="ORF">LEN_0167</name>
</gene>
<evidence type="ECO:0008006" key="4">
    <source>
        <dbReference type="Google" id="ProtNLM"/>
    </source>
</evidence>
<dbReference type="EMBL" id="AP014940">
    <property type="protein sequence ID" value="BAV95654.1"/>
    <property type="molecule type" value="Genomic_DNA"/>
</dbReference>
<dbReference type="InterPro" id="IPR019690">
    <property type="entry name" value="DUF2569"/>
</dbReference>
<reference evidence="2 3" key="1">
    <citation type="journal article" date="2017" name="DNA Res.">
        <title>Complete genome sequence and expression profile of the commercial lytic enzyme producer Lysobacter enzymogenes M497-1.</title>
        <authorList>
            <person name="Takami H."/>
            <person name="Toyoda A."/>
            <person name="Uchiyama I."/>
            <person name="Itoh T."/>
            <person name="Takaki Y."/>
            <person name="Arai W."/>
            <person name="Nishi S."/>
            <person name="Kawai M."/>
            <person name="Shinya K."/>
            <person name="Ikeda H."/>
        </authorList>
    </citation>
    <scope>NUCLEOTIDE SEQUENCE [LARGE SCALE GENOMIC DNA]</scope>
    <source>
        <strain evidence="2 3">M497-1</strain>
    </source>
</reference>
<proteinExistence type="predicted"/>
<dbReference type="RefSeq" id="WP_096376273.1">
    <property type="nucleotide sequence ID" value="NZ_AP014940.1"/>
</dbReference>
<organism evidence="2 3">
    <name type="scientific">Lysobacter enzymogenes</name>
    <dbReference type="NCBI Taxonomy" id="69"/>
    <lineage>
        <taxon>Bacteria</taxon>
        <taxon>Pseudomonadati</taxon>
        <taxon>Pseudomonadota</taxon>
        <taxon>Gammaproteobacteria</taxon>
        <taxon>Lysobacterales</taxon>
        <taxon>Lysobacteraceae</taxon>
        <taxon>Lysobacter</taxon>
    </lineage>
</organism>
<keyword evidence="1" id="KW-0812">Transmembrane</keyword>
<feature type="transmembrane region" description="Helical" evidence="1">
    <location>
        <begin position="48"/>
        <end position="74"/>
    </location>
</feature>
<sequence length="183" mass="19531">MSEAEEDPYRRAPPAAAARGALQLGDEPLRFSTNRSERNSGPVGRGGWLIAVAVMLAWSLLYGIVNLAGLALMLASPELDANKHAALQFFVLVSGAMFVFNLAVLALYGMKSPWFPRAYVAWLGVDLVAMAVAYGLLAQATGGGFLGVAIAAAIARALFWNGPWIAYAIMSDRVKNTFVARRG</sequence>